<dbReference type="InParanoid" id="F0XTW6"/>
<dbReference type="InterPro" id="IPR056539">
    <property type="entry name" value="NuiA-like"/>
</dbReference>
<feature type="compositionally biased region" description="Polar residues" evidence="1">
    <location>
        <begin position="16"/>
        <end position="31"/>
    </location>
</feature>
<dbReference type="HOGENOM" id="CLU_092474_1_0_1"/>
<feature type="region of interest" description="Disordered" evidence="1">
    <location>
        <begin position="16"/>
        <end position="36"/>
    </location>
</feature>
<gene>
    <name evidence="2" type="ORF">CMQ_4708</name>
</gene>
<dbReference type="PANTHER" id="PTHR42093">
    <property type="match status" value="1"/>
</dbReference>
<dbReference type="Pfam" id="PF23151">
    <property type="entry name" value="NuiA_2"/>
    <property type="match status" value="1"/>
</dbReference>
<evidence type="ECO:0000313" key="2">
    <source>
        <dbReference type="EMBL" id="EFW98856.1"/>
    </source>
</evidence>
<dbReference type="AlphaFoldDB" id="F0XTW6"/>
<accession>F0XTW6</accession>
<dbReference type="PANTHER" id="PTHR42093:SF1">
    <property type="match status" value="1"/>
</dbReference>
<dbReference type="EMBL" id="GL630006">
    <property type="protein sequence ID" value="EFW98856.1"/>
    <property type="molecule type" value="Genomic_DNA"/>
</dbReference>
<sequence>MAASDDAYAAFLNKANQDPSGGYASTPSPAQSAAVDAATKNAPAALVAAVQDVFYMSDSDEPFSAVALPYSSSTLPDEDTFVSLALGSSPGAEVTIMDPFEWDPKGRYKQLLDAVREAGHGNDVRVYRVQFKNASQVEYWLVTVDEADDETDEGKDARGAKKAVPKSSQLVGVKALSIES</sequence>
<dbReference type="Proteomes" id="UP000007796">
    <property type="component" value="Unassembled WGS sequence"/>
</dbReference>
<protein>
    <submittedName>
        <fullName evidence="2">Uncharacterized protein</fullName>
    </submittedName>
</protein>
<dbReference type="OrthoDB" id="5366485at2759"/>
<proteinExistence type="predicted"/>
<keyword evidence="3" id="KW-1185">Reference proteome</keyword>
<dbReference type="eggNOG" id="ENOG502SBFH">
    <property type="taxonomic scope" value="Eukaryota"/>
</dbReference>
<evidence type="ECO:0000313" key="3">
    <source>
        <dbReference type="Proteomes" id="UP000007796"/>
    </source>
</evidence>
<reference evidence="2 3" key="1">
    <citation type="journal article" date="2011" name="Proc. Natl. Acad. Sci. U.S.A.">
        <title>Genome and transcriptome analyses of the mountain pine beetle-fungal symbiont Grosmannia clavigera, a lodgepole pine pathogen.</title>
        <authorList>
            <person name="DiGuistini S."/>
            <person name="Wang Y."/>
            <person name="Liao N.Y."/>
            <person name="Taylor G."/>
            <person name="Tanguay P."/>
            <person name="Feau N."/>
            <person name="Henrissat B."/>
            <person name="Chan S.K."/>
            <person name="Hesse-Orce U."/>
            <person name="Alamouti S.M."/>
            <person name="Tsui C.K.M."/>
            <person name="Docking R.T."/>
            <person name="Levasseur A."/>
            <person name="Haridas S."/>
            <person name="Robertson G."/>
            <person name="Birol I."/>
            <person name="Holt R.A."/>
            <person name="Marra M.A."/>
            <person name="Hamelin R.C."/>
            <person name="Hirst M."/>
            <person name="Jones S.J.M."/>
            <person name="Bohlmann J."/>
            <person name="Breuil C."/>
        </authorList>
    </citation>
    <scope>NUCLEOTIDE SEQUENCE [LARGE SCALE GENOMIC DNA]</scope>
    <source>
        <strain evidence="3">kw1407 / UAMH 11150</strain>
    </source>
</reference>
<name>F0XTW6_GROCL</name>
<dbReference type="GeneID" id="25977949"/>
<organism evidence="3">
    <name type="scientific">Grosmannia clavigera (strain kw1407 / UAMH 11150)</name>
    <name type="common">Blue stain fungus</name>
    <name type="synonym">Graphiocladiella clavigera</name>
    <dbReference type="NCBI Taxonomy" id="655863"/>
    <lineage>
        <taxon>Eukaryota</taxon>
        <taxon>Fungi</taxon>
        <taxon>Dikarya</taxon>
        <taxon>Ascomycota</taxon>
        <taxon>Pezizomycotina</taxon>
        <taxon>Sordariomycetes</taxon>
        <taxon>Sordariomycetidae</taxon>
        <taxon>Ophiostomatales</taxon>
        <taxon>Ophiostomataceae</taxon>
        <taxon>Leptographium</taxon>
    </lineage>
</organism>
<dbReference type="RefSeq" id="XP_014168339.1">
    <property type="nucleotide sequence ID" value="XM_014312864.1"/>
</dbReference>
<evidence type="ECO:0000256" key="1">
    <source>
        <dbReference type="SAM" id="MobiDB-lite"/>
    </source>
</evidence>